<dbReference type="PROSITE" id="PS51257">
    <property type="entry name" value="PROKAR_LIPOPROTEIN"/>
    <property type="match status" value="1"/>
</dbReference>
<gene>
    <name evidence="6" type="ORF">Pfra01_002483600</name>
</gene>
<evidence type="ECO:0000256" key="2">
    <source>
        <dbReference type="ARBA" id="ARBA00010400"/>
    </source>
</evidence>
<keyword evidence="3 5" id="KW-0964">Secreted</keyword>
<evidence type="ECO:0000313" key="6">
    <source>
        <dbReference type="EMBL" id="GMF57931.1"/>
    </source>
</evidence>
<feature type="chain" id="PRO_5044976301" description="RxLR effector protein" evidence="5">
    <location>
        <begin position="28"/>
        <end position="152"/>
    </location>
</feature>
<name>A0A9W7D4R3_9STRA</name>
<reference evidence="6" key="1">
    <citation type="submission" date="2023-04" db="EMBL/GenBank/DDBJ databases">
        <title>Phytophthora fragariaefolia NBRC 109709.</title>
        <authorList>
            <person name="Ichikawa N."/>
            <person name="Sato H."/>
            <person name="Tonouchi N."/>
        </authorList>
    </citation>
    <scope>NUCLEOTIDE SEQUENCE</scope>
    <source>
        <strain evidence="6">NBRC 109709</strain>
    </source>
</reference>
<dbReference type="InterPro" id="IPR031825">
    <property type="entry name" value="RXLR"/>
</dbReference>
<evidence type="ECO:0000256" key="3">
    <source>
        <dbReference type="ARBA" id="ARBA00022525"/>
    </source>
</evidence>
<comment type="similarity">
    <text evidence="2 5">Belongs to the RxLR effector family.</text>
</comment>
<dbReference type="OrthoDB" id="97637at2759"/>
<feature type="signal peptide" evidence="5">
    <location>
        <begin position="1"/>
        <end position="27"/>
    </location>
</feature>
<evidence type="ECO:0000313" key="7">
    <source>
        <dbReference type="Proteomes" id="UP001165121"/>
    </source>
</evidence>
<comment type="subcellular location">
    <subcellularLocation>
        <location evidence="1 5">Secreted</location>
    </subcellularLocation>
</comment>
<dbReference type="AlphaFoldDB" id="A0A9W7D4R3"/>
<dbReference type="Pfam" id="PF16810">
    <property type="entry name" value="RXLR"/>
    <property type="match status" value="1"/>
</dbReference>
<evidence type="ECO:0000256" key="1">
    <source>
        <dbReference type="ARBA" id="ARBA00004613"/>
    </source>
</evidence>
<comment type="caution">
    <text evidence="6">The sequence shown here is derived from an EMBL/GenBank/DDBJ whole genome shotgun (WGS) entry which is preliminary data.</text>
</comment>
<evidence type="ECO:0000256" key="4">
    <source>
        <dbReference type="ARBA" id="ARBA00022729"/>
    </source>
</evidence>
<dbReference type="Proteomes" id="UP001165121">
    <property type="component" value="Unassembled WGS sequence"/>
</dbReference>
<protein>
    <recommendedName>
        <fullName evidence="5">RxLR effector protein</fullName>
    </recommendedName>
</protein>
<organism evidence="6 7">
    <name type="scientific">Phytophthora fragariaefolia</name>
    <dbReference type="NCBI Taxonomy" id="1490495"/>
    <lineage>
        <taxon>Eukaryota</taxon>
        <taxon>Sar</taxon>
        <taxon>Stramenopiles</taxon>
        <taxon>Oomycota</taxon>
        <taxon>Peronosporomycetes</taxon>
        <taxon>Peronosporales</taxon>
        <taxon>Peronosporaceae</taxon>
        <taxon>Phytophthora</taxon>
    </lineage>
</organism>
<evidence type="ECO:0000256" key="5">
    <source>
        <dbReference type="RuleBase" id="RU367124"/>
    </source>
</evidence>
<comment type="function">
    <text evidence="5">Effector that suppresses plant defense responses during pathogen infection.</text>
</comment>
<keyword evidence="4 5" id="KW-0732">Signal</keyword>
<dbReference type="EMBL" id="BSXT01004453">
    <property type="protein sequence ID" value="GMF57931.1"/>
    <property type="molecule type" value="Genomic_DNA"/>
</dbReference>
<sequence length="152" mass="17488">MILSTRLNCMRLVRCVLLVVASSFLSGCDVLPTTMGSDLTAAFSHSITSNNAKSVLRDTEVVEDNEEKTFSDPVINKYLHLFKDWKRQKETPESVFVSLELPAVMRRAYKSGKWKRLLKTENYTIYRKYQKYLKLTEPGGTPHTTSAHQRRK</sequence>
<proteinExistence type="inferred from homology"/>
<comment type="domain">
    <text evidence="5">The RxLR-dEER motif acts to carry the protein into the host cell cytoplasm through binding to cell surface phosphatidylinositol-3-phosphate.</text>
</comment>
<keyword evidence="7" id="KW-1185">Reference proteome</keyword>
<accession>A0A9W7D4R3</accession>